<organism evidence="3 4">
    <name type="scientific">Leisingera daeponensis</name>
    <dbReference type="NCBI Taxonomy" id="405746"/>
    <lineage>
        <taxon>Bacteria</taxon>
        <taxon>Pseudomonadati</taxon>
        <taxon>Pseudomonadota</taxon>
        <taxon>Alphaproteobacteria</taxon>
        <taxon>Rhodobacterales</taxon>
        <taxon>Roseobacteraceae</taxon>
        <taxon>Leisingera</taxon>
    </lineage>
</organism>
<dbReference type="Proteomes" id="UP000766629">
    <property type="component" value="Unassembled WGS sequence"/>
</dbReference>
<name>A0ABS7NL84_9RHOB</name>
<dbReference type="Gene3D" id="1.20.58.430">
    <property type="entry name" value="Type IV secretion system, VirB5-domain"/>
    <property type="match status" value="1"/>
</dbReference>
<dbReference type="InterPro" id="IPR023220">
    <property type="entry name" value="T4SS_VirB5-domain"/>
</dbReference>
<dbReference type="NCBIfam" id="TIGR02791">
    <property type="entry name" value="VirB5"/>
    <property type="match status" value="1"/>
</dbReference>
<feature type="chain" id="PRO_5045285878" evidence="2">
    <location>
        <begin position="22"/>
        <end position="240"/>
    </location>
</feature>
<gene>
    <name evidence="3" type="primary">virB5</name>
    <name evidence="3" type="ORF">KUV26_21230</name>
</gene>
<feature type="coiled-coil region" evidence="1">
    <location>
        <begin position="32"/>
        <end position="63"/>
    </location>
</feature>
<dbReference type="CDD" id="cd14262">
    <property type="entry name" value="VirB5_like"/>
    <property type="match status" value="1"/>
</dbReference>
<dbReference type="Pfam" id="PF07996">
    <property type="entry name" value="T4SS"/>
    <property type="match status" value="1"/>
</dbReference>
<keyword evidence="4" id="KW-1185">Reference proteome</keyword>
<evidence type="ECO:0000313" key="4">
    <source>
        <dbReference type="Proteomes" id="UP000766629"/>
    </source>
</evidence>
<reference evidence="3 4" key="1">
    <citation type="submission" date="2021-06" db="EMBL/GenBank/DDBJ databases">
        <title>50 bacteria genomes isolated from Dapeng, Shenzhen, China.</title>
        <authorList>
            <person name="Zheng W."/>
            <person name="Yu S."/>
            <person name="Huang Y."/>
        </authorList>
    </citation>
    <scope>NUCLEOTIDE SEQUENCE [LARGE SCALE GENOMIC DNA]</scope>
    <source>
        <strain evidence="3 4">DP1N14-2</strain>
    </source>
</reference>
<accession>A0ABS7NL84</accession>
<evidence type="ECO:0000256" key="1">
    <source>
        <dbReference type="SAM" id="Coils"/>
    </source>
</evidence>
<dbReference type="RefSeq" id="WP_222509905.1">
    <property type="nucleotide sequence ID" value="NZ_JAHVJA010000016.1"/>
</dbReference>
<comment type="caution">
    <text evidence="3">The sequence shown here is derived from an EMBL/GenBank/DDBJ whole genome shotgun (WGS) entry which is preliminary data.</text>
</comment>
<protein>
    <submittedName>
        <fullName evidence="3">P-type DNA transfer protein VirB5</fullName>
    </submittedName>
</protein>
<evidence type="ECO:0000256" key="2">
    <source>
        <dbReference type="SAM" id="SignalP"/>
    </source>
</evidence>
<evidence type="ECO:0000313" key="3">
    <source>
        <dbReference type="EMBL" id="MBY6141964.1"/>
    </source>
</evidence>
<feature type="signal peptide" evidence="2">
    <location>
        <begin position="1"/>
        <end position="21"/>
    </location>
</feature>
<proteinExistence type="predicted"/>
<keyword evidence="1" id="KW-0175">Coiled coil</keyword>
<dbReference type="SUPFAM" id="SSF101082">
    <property type="entry name" value="Typo IV secretion system protein TraC"/>
    <property type="match status" value="1"/>
</dbReference>
<dbReference type="EMBL" id="JAHVJA010000016">
    <property type="protein sequence ID" value="MBY6141964.1"/>
    <property type="molecule type" value="Genomic_DNA"/>
</dbReference>
<dbReference type="PROSITE" id="PS51257">
    <property type="entry name" value="PROKAR_LIPOPROTEIN"/>
    <property type="match status" value="1"/>
</dbReference>
<keyword evidence="2" id="KW-0732">Signal</keyword>
<dbReference type="InterPro" id="IPR014158">
    <property type="entry name" value="T4SS_VirB5"/>
</dbReference>
<sequence length="240" mass="26276">MKKLLLTSAVALTLSCTGAHAAGVPVVDATAIANAKAQFAKELAQMAKELEEARRLYDSVNGLTSMDDIAEALNDPKVRELLGADAMRIASAFDVDLDGLGELAGAARDVYDHASLIGADISAEDFYRNELERIKGQSARNAAMGDRILQVADDRLSGLEKLRMEIGRAETQKEINALNARLSVEQAMLQNDTNRIQGLAMLQEAQTKAEAQRQRQVELQMIERERAAAQRMFQNYPSEN</sequence>